<keyword evidence="2" id="KW-1185">Reference proteome</keyword>
<proteinExistence type="predicted"/>
<dbReference type="EMBL" id="CAXAMN010025317">
    <property type="protein sequence ID" value="CAK9094287.1"/>
    <property type="molecule type" value="Genomic_DNA"/>
</dbReference>
<protein>
    <submittedName>
        <fullName evidence="1">Uncharacterized protein</fullName>
    </submittedName>
</protein>
<evidence type="ECO:0000313" key="2">
    <source>
        <dbReference type="Proteomes" id="UP001642484"/>
    </source>
</evidence>
<name>A0ABP0R150_9DINO</name>
<gene>
    <name evidence="1" type="ORF">CCMP2556_LOCUS44983</name>
</gene>
<dbReference type="Proteomes" id="UP001642484">
    <property type="component" value="Unassembled WGS sequence"/>
</dbReference>
<comment type="caution">
    <text evidence="1">The sequence shown here is derived from an EMBL/GenBank/DDBJ whole genome shotgun (WGS) entry which is preliminary data.</text>
</comment>
<accession>A0ABP0R150</accession>
<sequence>MEPRSLAAQVAKEWRAWRRPSPVHRAFVTFIVALGPSLTPKVCRDRRRRVWFVGSWASFCLGSNGAPPQAHMRREVDDRIGLGPLIPFAWGSWFGYTLSSISFLRAEFATAREYVRDYPRLLEYVLRTEFSWAQLPQEISVDQWAEGSLPRLSWCVLASQSCQVRAGGENIGGYMADVEETVDKVATKSDPGAAMGMKSRVQVAAHSIQLEEHI</sequence>
<evidence type="ECO:0000313" key="1">
    <source>
        <dbReference type="EMBL" id="CAK9094287.1"/>
    </source>
</evidence>
<organism evidence="1 2">
    <name type="scientific">Durusdinium trenchii</name>
    <dbReference type="NCBI Taxonomy" id="1381693"/>
    <lineage>
        <taxon>Eukaryota</taxon>
        <taxon>Sar</taxon>
        <taxon>Alveolata</taxon>
        <taxon>Dinophyceae</taxon>
        <taxon>Suessiales</taxon>
        <taxon>Symbiodiniaceae</taxon>
        <taxon>Durusdinium</taxon>
    </lineage>
</organism>
<reference evidence="1 2" key="1">
    <citation type="submission" date="2024-02" db="EMBL/GenBank/DDBJ databases">
        <authorList>
            <person name="Chen Y."/>
            <person name="Shah S."/>
            <person name="Dougan E. K."/>
            <person name="Thang M."/>
            <person name="Chan C."/>
        </authorList>
    </citation>
    <scope>NUCLEOTIDE SEQUENCE [LARGE SCALE GENOMIC DNA]</scope>
</reference>